<dbReference type="OrthoDB" id="9055647at2"/>
<evidence type="ECO:0000256" key="3">
    <source>
        <dbReference type="ARBA" id="ARBA00022448"/>
    </source>
</evidence>
<evidence type="ECO:0000256" key="8">
    <source>
        <dbReference type="SAM" id="Phobius"/>
    </source>
</evidence>
<dbReference type="GO" id="GO:0022857">
    <property type="term" value="F:transmembrane transporter activity"/>
    <property type="evidence" value="ECO:0007669"/>
    <property type="project" value="InterPro"/>
</dbReference>
<keyword evidence="10" id="KW-1185">Reference proteome</keyword>
<keyword evidence="7 8" id="KW-0472">Membrane</keyword>
<dbReference type="SUPFAM" id="SSF81345">
    <property type="entry name" value="ABC transporter involved in vitamin B12 uptake, BtuC"/>
    <property type="match status" value="1"/>
</dbReference>
<organism evidence="9 10">
    <name type="scientific">Brenneria salicis ATCC 15712 = DSM 30166</name>
    <dbReference type="NCBI Taxonomy" id="714314"/>
    <lineage>
        <taxon>Bacteria</taxon>
        <taxon>Pseudomonadati</taxon>
        <taxon>Pseudomonadota</taxon>
        <taxon>Gammaproteobacteria</taxon>
        <taxon>Enterobacterales</taxon>
        <taxon>Pectobacteriaceae</taxon>
        <taxon>Brenneria</taxon>
    </lineage>
</organism>
<accession>A0A366I4I1</accession>
<dbReference type="InterPro" id="IPR037294">
    <property type="entry name" value="ABC_BtuC-like"/>
</dbReference>
<keyword evidence="3" id="KW-0813">Transport</keyword>
<evidence type="ECO:0000256" key="2">
    <source>
        <dbReference type="ARBA" id="ARBA00007935"/>
    </source>
</evidence>
<feature type="transmembrane region" description="Helical" evidence="8">
    <location>
        <begin position="291"/>
        <end position="310"/>
    </location>
</feature>
<protein>
    <submittedName>
        <fullName evidence="9">Iron complex transport system permease protein</fullName>
    </submittedName>
</protein>
<evidence type="ECO:0000313" key="9">
    <source>
        <dbReference type="EMBL" id="RBP62878.1"/>
    </source>
</evidence>
<keyword evidence="5 8" id="KW-0812">Transmembrane</keyword>
<dbReference type="Pfam" id="PF01032">
    <property type="entry name" value="FecCD"/>
    <property type="match status" value="1"/>
</dbReference>
<keyword evidence="6 8" id="KW-1133">Transmembrane helix</keyword>
<dbReference type="Gene3D" id="1.10.3470.10">
    <property type="entry name" value="ABC transporter involved in vitamin B12 uptake, BtuC"/>
    <property type="match status" value="1"/>
</dbReference>
<feature type="transmembrane region" description="Helical" evidence="8">
    <location>
        <begin position="249"/>
        <end position="271"/>
    </location>
</feature>
<evidence type="ECO:0000256" key="7">
    <source>
        <dbReference type="ARBA" id="ARBA00023136"/>
    </source>
</evidence>
<dbReference type="AlphaFoldDB" id="A0A366I4I1"/>
<dbReference type="EMBL" id="QNRY01000014">
    <property type="protein sequence ID" value="RBP62878.1"/>
    <property type="molecule type" value="Genomic_DNA"/>
</dbReference>
<proteinExistence type="inferred from homology"/>
<feature type="transmembrane region" description="Helical" evidence="8">
    <location>
        <begin position="77"/>
        <end position="94"/>
    </location>
</feature>
<feature type="transmembrane region" description="Helical" evidence="8">
    <location>
        <begin position="159"/>
        <end position="184"/>
    </location>
</feature>
<name>A0A366I4I1_9GAMM</name>
<feature type="transmembrane region" description="Helical" evidence="8">
    <location>
        <begin position="20"/>
        <end position="44"/>
    </location>
</feature>
<dbReference type="InterPro" id="IPR000522">
    <property type="entry name" value="ABC_transptr_permease_BtuC"/>
</dbReference>
<feature type="transmembrane region" description="Helical" evidence="8">
    <location>
        <begin position="106"/>
        <end position="125"/>
    </location>
</feature>
<keyword evidence="4" id="KW-1003">Cell membrane</keyword>
<comment type="subcellular location">
    <subcellularLocation>
        <location evidence="1">Cell membrane</location>
        <topology evidence="1">Multi-pass membrane protein</topology>
    </subcellularLocation>
</comment>
<comment type="caution">
    <text evidence="9">The sequence shown here is derived from an EMBL/GenBank/DDBJ whole genome shotgun (WGS) entry which is preliminary data.</text>
</comment>
<evidence type="ECO:0000256" key="5">
    <source>
        <dbReference type="ARBA" id="ARBA00022692"/>
    </source>
</evidence>
<evidence type="ECO:0000256" key="6">
    <source>
        <dbReference type="ARBA" id="ARBA00022989"/>
    </source>
</evidence>
<feature type="transmembrane region" description="Helical" evidence="8">
    <location>
        <begin position="131"/>
        <end position="152"/>
    </location>
</feature>
<reference evidence="9 10" key="1">
    <citation type="submission" date="2018-06" db="EMBL/GenBank/DDBJ databases">
        <title>Genomic Encyclopedia of Type Strains, Phase IV (KMG-IV): sequencing the most valuable type-strain genomes for metagenomic binning, comparative biology and taxonomic classification.</title>
        <authorList>
            <person name="Goeker M."/>
        </authorList>
    </citation>
    <scope>NUCLEOTIDE SEQUENCE [LARGE SCALE GENOMIC DNA]</scope>
    <source>
        <strain evidence="9 10">DSM 30166</strain>
    </source>
</reference>
<dbReference type="GO" id="GO:0033214">
    <property type="term" value="P:siderophore-iron import into cell"/>
    <property type="evidence" value="ECO:0007669"/>
    <property type="project" value="TreeGrafter"/>
</dbReference>
<dbReference type="GO" id="GO:0005886">
    <property type="term" value="C:plasma membrane"/>
    <property type="evidence" value="ECO:0007669"/>
    <property type="project" value="UniProtKB-SubCell"/>
</dbReference>
<sequence length="344" mass="35439">MRHRYFFRLGPVHLPCSRRFIIVTAALAGVMVLVSGAALCLGTTDTPLLAILRWLLSPVTQSDAETDALMQLRAPRVIVALLGGAMVAASGYLLQVVSGNGLADPGLIGISPGVSASILLGLMLFGIPAEWLAATGLLGGLMTGALVLTLAFRLRAANGLILIGLAVSVTLGAVIEIVMVSGGITQFSRYVIWSHGSLTAVSFADAGRLAHWAAALGTLLFAAPRLMAPLMLGVEQASAIGAAPRWSRPLLVLLATALVAPVVSLTGPFAFVGLIAAHTARRLVADRSDEVLPVAMLIGALLLLLADIAGRTLFLPVIVPAGLIVSIVGVIGFLAFAKATAKQT</sequence>
<dbReference type="PANTHER" id="PTHR30472:SF24">
    <property type="entry name" value="FERRIC ENTEROBACTIN TRANSPORT SYSTEM PERMEASE PROTEIN FEPG"/>
    <property type="match status" value="1"/>
</dbReference>
<evidence type="ECO:0000313" key="10">
    <source>
        <dbReference type="Proteomes" id="UP000253046"/>
    </source>
</evidence>
<gene>
    <name evidence="9" type="ORF">DES54_11458</name>
</gene>
<comment type="similarity">
    <text evidence="2">Belongs to the binding-protein-dependent transport system permease family. FecCD subfamily.</text>
</comment>
<evidence type="ECO:0000256" key="1">
    <source>
        <dbReference type="ARBA" id="ARBA00004651"/>
    </source>
</evidence>
<dbReference type="Proteomes" id="UP000253046">
    <property type="component" value="Unassembled WGS sequence"/>
</dbReference>
<evidence type="ECO:0000256" key="4">
    <source>
        <dbReference type="ARBA" id="ARBA00022475"/>
    </source>
</evidence>
<dbReference type="RefSeq" id="WP_113866369.1">
    <property type="nucleotide sequence ID" value="NZ_AGJP01000001.1"/>
</dbReference>
<feature type="transmembrane region" description="Helical" evidence="8">
    <location>
        <begin position="317"/>
        <end position="337"/>
    </location>
</feature>
<dbReference type="PANTHER" id="PTHR30472">
    <property type="entry name" value="FERRIC ENTEROBACTIN TRANSPORT SYSTEM PERMEASE PROTEIN"/>
    <property type="match status" value="1"/>
</dbReference>